<comment type="caution">
    <text evidence="2">The sequence shown here is derived from an EMBL/GenBank/DDBJ whole genome shotgun (WGS) entry which is preliminary data.</text>
</comment>
<evidence type="ECO:0000313" key="3">
    <source>
        <dbReference type="Proteomes" id="UP001595379"/>
    </source>
</evidence>
<reference evidence="3" key="1">
    <citation type="journal article" date="2019" name="Int. J. Syst. Evol. Microbiol.">
        <title>The Global Catalogue of Microorganisms (GCM) 10K type strain sequencing project: providing services to taxonomists for standard genome sequencing and annotation.</title>
        <authorList>
            <consortium name="The Broad Institute Genomics Platform"/>
            <consortium name="The Broad Institute Genome Sequencing Center for Infectious Disease"/>
            <person name="Wu L."/>
            <person name="Ma J."/>
        </authorList>
    </citation>
    <scope>NUCLEOTIDE SEQUENCE [LARGE SCALE GENOMIC DNA]</scope>
    <source>
        <strain evidence="3">KCTC 52487</strain>
    </source>
</reference>
<dbReference type="InterPro" id="IPR041413">
    <property type="entry name" value="MLTR_LBD"/>
</dbReference>
<feature type="domain" description="HTH cro/C1-type" evidence="1">
    <location>
        <begin position="15"/>
        <end position="70"/>
    </location>
</feature>
<dbReference type="PROSITE" id="PS50943">
    <property type="entry name" value="HTH_CROC1"/>
    <property type="match status" value="1"/>
</dbReference>
<evidence type="ECO:0000313" key="2">
    <source>
        <dbReference type="EMBL" id="MFC2924774.1"/>
    </source>
</evidence>
<dbReference type="SUPFAM" id="SSF47413">
    <property type="entry name" value="lambda repressor-like DNA-binding domains"/>
    <property type="match status" value="1"/>
</dbReference>
<dbReference type="Gene3D" id="1.10.260.40">
    <property type="entry name" value="lambda repressor-like DNA-binding domains"/>
    <property type="match status" value="1"/>
</dbReference>
<dbReference type="InterPro" id="IPR001387">
    <property type="entry name" value="Cro/C1-type_HTH"/>
</dbReference>
<dbReference type="SMART" id="SM00530">
    <property type="entry name" value="HTH_XRE"/>
    <property type="match status" value="1"/>
</dbReference>
<gene>
    <name evidence="2" type="ORF">ACFOOR_01505</name>
</gene>
<dbReference type="PANTHER" id="PTHR35010:SF4">
    <property type="entry name" value="BLL5781 PROTEIN"/>
    <property type="match status" value="1"/>
</dbReference>
<dbReference type="Gene3D" id="3.30.450.180">
    <property type="match status" value="1"/>
</dbReference>
<name>A0ABV6ZTN0_9PROT</name>
<dbReference type="Pfam" id="PF13560">
    <property type="entry name" value="HTH_31"/>
    <property type="match status" value="1"/>
</dbReference>
<dbReference type="RefSeq" id="WP_343163516.1">
    <property type="nucleotide sequence ID" value="NZ_JBHRSV010000001.1"/>
</dbReference>
<evidence type="ECO:0000259" key="1">
    <source>
        <dbReference type="PROSITE" id="PS50943"/>
    </source>
</evidence>
<keyword evidence="3" id="KW-1185">Reference proteome</keyword>
<dbReference type="PANTHER" id="PTHR35010">
    <property type="entry name" value="BLL4672 PROTEIN-RELATED"/>
    <property type="match status" value="1"/>
</dbReference>
<dbReference type="Pfam" id="PF17765">
    <property type="entry name" value="MLTR_LBD"/>
    <property type="match status" value="1"/>
</dbReference>
<protein>
    <submittedName>
        <fullName evidence="2">Helix-turn-helix domain-containing protein</fullName>
    </submittedName>
</protein>
<organism evidence="2 3">
    <name type="scientific">Hyphobacterium vulgare</name>
    <dbReference type="NCBI Taxonomy" id="1736751"/>
    <lineage>
        <taxon>Bacteria</taxon>
        <taxon>Pseudomonadati</taxon>
        <taxon>Pseudomonadota</taxon>
        <taxon>Alphaproteobacteria</taxon>
        <taxon>Maricaulales</taxon>
        <taxon>Maricaulaceae</taxon>
        <taxon>Hyphobacterium</taxon>
    </lineage>
</organism>
<dbReference type="CDD" id="cd00093">
    <property type="entry name" value="HTH_XRE"/>
    <property type="match status" value="1"/>
</dbReference>
<proteinExistence type="predicted"/>
<dbReference type="Proteomes" id="UP001595379">
    <property type="component" value="Unassembled WGS sequence"/>
</dbReference>
<dbReference type="InterPro" id="IPR010982">
    <property type="entry name" value="Lambda_DNA-bd_dom_sf"/>
</dbReference>
<sequence>MTIGKTSGPEFGTLLRQWRTRERLSQRALAARVGCSTRHLNFIENGRANPGRELVLRLTGALGMKSLDSNRLLVLAGYAEAFQNPEPAGGTSELFIRWANQVLAGSMPAPAAILDTRSRVVRMNRSAAEIFAVAADIDEVWDGGLFSFILGCLHPDGTRSIARDWEPYAEALIQAIVRDRLREPETFDVLLRKVRTFKGIRSEWAQPSSMASAPQIIPLHIKVGEERISLRIPTLELRVAASYAEPLYPGYRLSVALPENEESRDAMRRLGARVTGTEPHPRFKPYVVEAPDL</sequence>
<accession>A0ABV6ZTN0</accession>
<dbReference type="EMBL" id="JBHRSV010000001">
    <property type="protein sequence ID" value="MFC2924774.1"/>
    <property type="molecule type" value="Genomic_DNA"/>
</dbReference>